<keyword evidence="4" id="KW-0547">Nucleotide-binding</keyword>
<dbReference type="RefSeq" id="WP_227778901.1">
    <property type="nucleotide sequence ID" value="NZ_BAABKX010000030.1"/>
</dbReference>
<evidence type="ECO:0000256" key="3">
    <source>
        <dbReference type="ARBA" id="ARBA00022737"/>
    </source>
</evidence>
<proteinExistence type="predicted"/>
<keyword evidence="10" id="KW-0234">DNA repair</keyword>
<keyword evidence="12" id="KW-1185">Reference proteome</keyword>
<gene>
    <name evidence="11" type="ORF">GCM10025751_54150</name>
</gene>
<sequence length="96" mass="11071">MDTVQSTYEACDRRGYNDEVLQYTLRDESIADILEMTVSKVLKFFENTALRGMLEALNDVDLNYLMFGRLLLTLSGGEYQHIKVSRELHKTGASMW</sequence>
<dbReference type="Gene3D" id="1.20.1580.10">
    <property type="entry name" value="ABC transporter ATPase like domain"/>
    <property type="match status" value="1"/>
</dbReference>
<name>A0AAV3UQS6_9EURY</name>
<accession>A0AAV3UQS6</accession>
<keyword evidence="9" id="KW-0238">DNA-binding</keyword>
<dbReference type="AlphaFoldDB" id="A0AAV3UQS6"/>
<keyword evidence="7" id="KW-0067">ATP-binding</keyword>
<dbReference type="GO" id="GO:0005524">
    <property type="term" value="F:ATP binding"/>
    <property type="evidence" value="ECO:0007669"/>
    <property type="project" value="UniProtKB-KW"/>
</dbReference>
<dbReference type="GO" id="GO:0004518">
    <property type="term" value="F:nuclease activity"/>
    <property type="evidence" value="ECO:0007669"/>
    <property type="project" value="UniProtKB-KW"/>
</dbReference>
<evidence type="ECO:0000256" key="2">
    <source>
        <dbReference type="ARBA" id="ARBA00022490"/>
    </source>
</evidence>
<evidence type="ECO:0000256" key="10">
    <source>
        <dbReference type="ARBA" id="ARBA00023204"/>
    </source>
</evidence>
<comment type="caution">
    <text evidence="11">The sequence shown here is derived from an EMBL/GenBank/DDBJ whole genome shotgun (WGS) entry which is preliminary data.</text>
</comment>
<protein>
    <submittedName>
        <fullName evidence="11">Uncharacterized protein</fullName>
    </submittedName>
</protein>
<keyword evidence="5" id="KW-0227">DNA damage</keyword>
<keyword evidence="8" id="KW-0267">Excision nuclease</keyword>
<evidence type="ECO:0000256" key="5">
    <source>
        <dbReference type="ARBA" id="ARBA00022763"/>
    </source>
</evidence>
<evidence type="ECO:0000256" key="9">
    <source>
        <dbReference type="ARBA" id="ARBA00023125"/>
    </source>
</evidence>
<dbReference type="PANTHER" id="PTHR43152">
    <property type="entry name" value="UVRABC SYSTEM PROTEIN A"/>
    <property type="match status" value="1"/>
</dbReference>
<evidence type="ECO:0000256" key="8">
    <source>
        <dbReference type="ARBA" id="ARBA00022881"/>
    </source>
</evidence>
<dbReference type="Proteomes" id="UP001501729">
    <property type="component" value="Unassembled WGS sequence"/>
</dbReference>
<evidence type="ECO:0000256" key="6">
    <source>
        <dbReference type="ARBA" id="ARBA00022769"/>
    </source>
</evidence>
<dbReference type="EMBL" id="BAABKX010000030">
    <property type="protein sequence ID" value="GAA5064486.1"/>
    <property type="molecule type" value="Genomic_DNA"/>
</dbReference>
<evidence type="ECO:0000313" key="12">
    <source>
        <dbReference type="Proteomes" id="UP001501729"/>
    </source>
</evidence>
<dbReference type="GO" id="GO:0006281">
    <property type="term" value="P:DNA repair"/>
    <property type="evidence" value="ECO:0007669"/>
    <property type="project" value="UniProtKB-KW"/>
</dbReference>
<keyword evidence="6" id="KW-0228">DNA excision</keyword>
<dbReference type="GO" id="GO:0005737">
    <property type="term" value="C:cytoplasm"/>
    <property type="evidence" value="ECO:0007669"/>
    <property type="project" value="UniProtKB-SubCell"/>
</dbReference>
<organism evidence="11 12">
    <name type="scientific">Haladaptatus pallidirubidus</name>
    <dbReference type="NCBI Taxonomy" id="1008152"/>
    <lineage>
        <taxon>Archaea</taxon>
        <taxon>Methanobacteriati</taxon>
        <taxon>Methanobacteriota</taxon>
        <taxon>Stenosarchaea group</taxon>
        <taxon>Halobacteria</taxon>
        <taxon>Halobacteriales</taxon>
        <taxon>Haladaptataceae</taxon>
        <taxon>Haladaptatus</taxon>
    </lineage>
</organism>
<evidence type="ECO:0000256" key="4">
    <source>
        <dbReference type="ARBA" id="ARBA00022741"/>
    </source>
</evidence>
<comment type="subcellular location">
    <subcellularLocation>
        <location evidence="1">Cytoplasm</location>
    </subcellularLocation>
</comment>
<dbReference type="GeneID" id="68617612"/>
<dbReference type="GO" id="GO:0003677">
    <property type="term" value="F:DNA binding"/>
    <property type="evidence" value="ECO:0007669"/>
    <property type="project" value="UniProtKB-KW"/>
</dbReference>
<evidence type="ECO:0000256" key="1">
    <source>
        <dbReference type="ARBA" id="ARBA00004496"/>
    </source>
</evidence>
<evidence type="ECO:0000256" key="7">
    <source>
        <dbReference type="ARBA" id="ARBA00022840"/>
    </source>
</evidence>
<reference evidence="11 12" key="1">
    <citation type="journal article" date="2019" name="Int. J. Syst. Evol. Microbiol.">
        <title>The Global Catalogue of Microorganisms (GCM) 10K type strain sequencing project: providing services to taxonomists for standard genome sequencing and annotation.</title>
        <authorList>
            <consortium name="The Broad Institute Genomics Platform"/>
            <consortium name="The Broad Institute Genome Sequencing Center for Infectious Disease"/>
            <person name="Wu L."/>
            <person name="Ma J."/>
        </authorList>
    </citation>
    <scope>NUCLEOTIDE SEQUENCE [LARGE SCALE GENOMIC DNA]</scope>
    <source>
        <strain evidence="11 12">JCM 17504</strain>
    </source>
</reference>
<dbReference type="PANTHER" id="PTHR43152:SF3">
    <property type="entry name" value="UVRABC SYSTEM PROTEIN A"/>
    <property type="match status" value="1"/>
</dbReference>
<keyword evidence="2" id="KW-0963">Cytoplasm</keyword>
<evidence type="ECO:0000313" key="11">
    <source>
        <dbReference type="EMBL" id="GAA5064486.1"/>
    </source>
</evidence>
<keyword evidence="3" id="KW-0677">Repeat</keyword>